<sequence length="379" mass="41530">MGLCFSRRSTTVKRKPSRRITNHQSTGAGVAGAGGSNRWSGMQRNGREQSMIHERALAAAMLLQQQLQNGVGPPFDRSTSLRYPNGGSKKNQGLPRCSSSRARSLTDPLLQPHQLVNQDVELDNIETKHFVLVHGGGFGAWCWYKSIALLEEAGFKVTAVDLTGSGIHSFDTNSITSLSQYVKPLIDFLDKLSDGEKVILAGHDFGGACISYAMELFPSKISKAVFIAAAMLTSGQSTLDIFSQKEGSNALMQQAQMFLYANGNGQPPTAIDLDKSLLRDLLFNHSPSKDVALASVSMRPIPFSPVLEKLSLSDIKYGSVRRFYIETSEDNAMPISLQESMIEKSPPERVFRLKGADHSPFFSKPQALHKILVEISKIK</sequence>
<accession>A0ACC0B0Z6</accession>
<dbReference type="EMBL" id="CM044704">
    <property type="protein sequence ID" value="KAI5665738.1"/>
    <property type="molecule type" value="Genomic_DNA"/>
</dbReference>
<evidence type="ECO:0000313" key="1">
    <source>
        <dbReference type="EMBL" id="KAI5665738.1"/>
    </source>
</evidence>
<keyword evidence="2" id="KW-1185">Reference proteome</keyword>
<comment type="caution">
    <text evidence="1">The sequence shown here is derived from an EMBL/GenBank/DDBJ whole genome shotgun (WGS) entry which is preliminary data.</text>
</comment>
<name>A0ACC0B0Z6_CATRO</name>
<evidence type="ECO:0000313" key="2">
    <source>
        <dbReference type="Proteomes" id="UP001060085"/>
    </source>
</evidence>
<protein>
    <submittedName>
        <fullName evidence="1">Uncharacterized protein</fullName>
    </submittedName>
</protein>
<organism evidence="1 2">
    <name type="scientific">Catharanthus roseus</name>
    <name type="common">Madagascar periwinkle</name>
    <name type="synonym">Vinca rosea</name>
    <dbReference type="NCBI Taxonomy" id="4058"/>
    <lineage>
        <taxon>Eukaryota</taxon>
        <taxon>Viridiplantae</taxon>
        <taxon>Streptophyta</taxon>
        <taxon>Embryophyta</taxon>
        <taxon>Tracheophyta</taxon>
        <taxon>Spermatophyta</taxon>
        <taxon>Magnoliopsida</taxon>
        <taxon>eudicotyledons</taxon>
        <taxon>Gunneridae</taxon>
        <taxon>Pentapetalae</taxon>
        <taxon>asterids</taxon>
        <taxon>lamiids</taxon>
        <taxon>Gentianales</taxon>
        <taxon>Apocynaceae</taxon>
        <taxon>Rauvolfioideae</taxon>
        <taxon>Vinceae</taxon>
        <taxon>Catharanthinae</taxon>
        <taxon>Catharanthus</taxon>
    </lineage>
</organism>
<dbReference type="Proteomes" id="UP001060085">
    <property type="component" value="Linkage Group LG04"/>
</dbReference>
<gene>
    <name evidence="1" type="ORF">M9H77_15591</name>
</gene>
<reference evidence="2" key="1">
    <citation type="journal article" date="2023" name="Nat. Plants">
        <title>Single-cell RNA sequencing provides a high-resolution roadmap for understanding the multicellular compartmentation of specialized metabolism.</title>
        <authorList>
            <person name="Sun S."/>
            <person name="Shen X."/>
            <person name="Li Y."/>
            <person name="Li Y."/>
            <person name="Wang S."/>
            <person name="Li R."/>
            <person name="Zhang H."/>
            <person name="Shen G."/>
            <person name="Guo B."/>
            <person name="Wei J."/>
            <person name="Xu J."/>
            <person name="St-Pierre B."/>
            <person name="Chen S."/>
            <person name="Sun C."/>
        </authorList>
    </citation>
    <scope>NUCLEOTIDE SEQUENCE [LARGE SCALE GENOMIC DNA]</scope>
</reference>
<proteinExistence type="predicted"/>